<keyword evidence="1" id="KW-1133">Transmembrane helix</keyword>
<keyword evidence="1" id="KW-0812">Transmembrane</keyword>
<dbReference type="EMBL" id="JACHWZ010000019">
    <property type="protein sequence ID" value="MBB3062728.1"/>
    <property type="molecule type" value="Genomic_DNA"/>
</dbReference>
<evidence type="ECO:0000256" key="1">
    <source>
        <dbReference type="SAM" id="Phobius"/>
    </source>
</evidence>
<dbReference type="RefSeq" id="WP_183462267.1">
    <property type="nucleotide sequence ID" value="NZ_JACHWZ010000019.1"/>
</dbReference>
<name>A0A7W4ZAC3_9GAMM</name>
<proteinExistence type="predicted"/>
<comment type="caution">
    <text evidence="2">The sequence shown here is derived from an EMBL/GenBank/DDBJ whole genome shotgun (WGS) entry which is preliminary data.</text>
</comment>
<evidence type="ECO:0000313" key="2">
    <source>
        <dbReference type="EMBL" id="MBB3062728.1"/>
    </source>
</evidence>
<keyword evidence="3" id="KW-1185">Reference proteome</keyword>
<reference evidence="2 3" key="1">
    <citation type="submission" date="2020-08" db="EMBL/GenBank/DDBJ databases">
        <title>Genomic Encyclopedia of Type Strains, Phase III (KMG-III): the genomes of soil and plant-associated and newly described type strains.</title>
        <authorList>
            <person name="Whitman W."/>
        </authorList>
    </citation>
    <scope>NUCLEOTIDE SEQUENCE [LARGE SCALE GENOMIC DNA]</scope>
    <source>
        <strain evidence="2 3">CECT 8799</strain>
    </source>
</reference>
<organism evidence="2 3">
    <name type="scientific">Microbulbifer rhizosphaerae</name>
    <dbReference type="NCBI Taxonomy" id="1562603"/>
    <lineage>
        <taxon>Bacteria</taxon>
        <taxon>Pseudomonadati</taxon>
        <taxon>Pseudomonadota</taxon>
        <taxon>Gammaproteobacteria</taxon>
        <taxon>Cellvibrionales</taxon>
        <taxon>Microbulbiferaceae</taxon>
        <taxon>Microbulbifer</taxon>
    </lineage>
</organism>
<accession>A0A7W4ZAC3</accession>
<feature type="transmembrane region" description="Helical" evidence="1">
    <location>
        <begin position="29"/>
        <end position="48"/>
    </location>
</feature>
<protein>
    <submittedName>
        <fullName evidence="2">Uncharacterized protein</fullName>
    </submittedName>
</protein>
<dbReference type="AlphaFoldDB" id="A0A7W4ZAC3"/>
<dbReference type="Proteomes" id="UP000535937">
    <property type="component" value="Unassembled WGS sequence"/>
</dbReference>
<keyword evidence="1" id="KW-0472">Membrane</keyword>
<evidence type="ECO:0000313" key="3">
    <source>
        <dbReference type="Proteomes" id="UP000535937"/>
    </source>
</evidence>
<sequence>MRIITFVRPLKTPRVLPVREDLDVRSTPGLKLAGGAVVAVTLLIVWIFR</sequence>
<gene>
    <name evidence="2" type="ORF">FHS09_003577</name>
</gene>